<comment type="caution">
    <text evidence="7">The sequence shown here is derived from an EMBL/GenBank/DDBJ whole genome shotgun (WGS) entry which is preliminary data.</text>
</comment>
<keyword evidence="3" id="KW-0812">Transmembrane</keyword>
<feature type="region of interest" description="Disordered" evidence="2">
    <location>
        <begin position="1441"/>
        <end position="1701"/>
    </location>
</feature>
<dbReference type="PANTHER" id="PTHR11319:SF35">
    <property type="entry name" value="OUTER MEMBRANE PROTEIN PMPC-RELATED"/>
    <property type="match status" value="1"/>
</dbReference>
<gene>
    <name evidence="7" type="ORF">cyc_03085</name>
</gene>
<feature type="compositionally biased region" description="Low complexity" evidence="2">
    <location>
        <begin position="1624"/>
        <end position="1639"/>
    </location>
</feature>
<dbReference type="InterPro" id="IPR056047">
    <property type="entry name" value="CRMPA-like_DUF7630"/>
</dbReference>
<dbReference type="Gene3D" id="2.10.50.10">
    <property type="entry name" value="Tumor Necrosis Factor Receptor, subunit A, domain 2"/>
    <property type="match status" value="1"/>
</dbReference>
<feature type="transmembrane region" description="Helical" evidence="3">
    <location>
        <begin position="683"/>
        <end position="701"/>
    </location>
</feature>
<dbReference type="InParanoid" id="A0A1D3D454"/>
<organism evidence="7 8">
    <name type="scientific">Cyclospora cayetanensis</name>
    <dbReference type="NCBI Taxonomy" id="88456"/>
    <lineage>
        <taxon>Eukaryota</taxon>
        <taxon>Sar</taxon>
        <taxon>Alveolata</taxon>
        <taxon>Apicomplexa</taxon>
        <taxon>Conoidasida</taxon>
        <taxon>Coccidia</taxon>
        <taxon>Eucoccidiorida</taxon>
        <taxon>Eimeriorina</taxon>
        <taxon>Eimeriidae</taxon>
        <taxon>Cyclospora</taxon>
    </lineage>
</organism>
<feature type="domain" description="DUF7630" evidence="5">
    <location>
        <begin position="598"/>
        <end position="642"/>
    </location>
</feature>
<dbReference type="Pfam" id="PF24634">
    <property type="entry name" value="DUF7631"/>
    <property type="match status" value="1"/>
</dbReference>
<feature type="transmembrane region" description="Helical" evidence="3">
    <location>
        <begin position="844"/>
        <end position="867"/>
    </location>
</feature>
<feature type="compositionally biased region" description="Basic and acidic residues" evidence="2">
    <location>
        <begin position="1659"/>
        <end position="1670"/>
    </location>
</feature>
<feature type="compositionally biased region" description="Gly residues" evidence="2">
    <location>
        <begin position="1493"/>
        <end position="1505"/>
    </location>
</feature>
<feature type="compositionally biased region" description="Basic and acidic residues" evidence="2">
    <location>
        <begin position="1692"/>
        <end position="1701"/>
    </location>
</feature>
<dbReference type="SUPFAM" id="SSF57184">
    <property type="entry name" value="Growth factor receptor domain"/>
    <property type="match status" value="1"/>
</dbReference>
<keyword evidence="3" id="KW-1133">Transmembrane helix</keyword>
<dbReference type="InterPro" id="IPR056048">
    <property type="entry name" value="CRMPA/B-like_DUF7631"/>
</dbReference>
<evidence type="ECO:0000313" key="7">
    <source>
        <dbReference type="EMBL" id="OEH78232.1"/>
    </source>
</evidence>
<dbReference type="Proteomes" id="UP000095192">
    <property type="component" value="Unassembled WGS sequence"/>
</dbReference>
<feature type="compositionally biased region" description="Basic and acidic residues" evidence="2">
    <location>
        <begin position="1511"/>
        <end position="1524"/>
    </location>
</feature>
<dbReference type="VEuPathDB" id="ToxoDB:LOC34621266"/>
<keyword evidence="1" id="KW-0175">Coiled coil</keyword>
<keyword evidence="8" id="KW-1185">Reference proteome</keyword>
<feature type="compositionally biased region" description="Basic and acidic residues" evidence="2">
    <location>
        <begin position="1609"/>
        <end position="1621"/>
    </location>
</feature>
<dbReference type="EMBL" id="JROU02000809">
    <property type="protein sequence ID" value="OEH78232.1"/>
    <property type="molecule type" value="Genomic_DNA"/>
</dbReference>
<dbReference type="PANTHER" id="PTHR11319">
    <property type="entry name" value="G PROTEIN-COUPLED RECEPTOR-RELATED"/>
    <property type="match status" value="1"/>
</dbReference>
<dbReference type="InterPro" id="IPR009030">
    <property type="entry name" value="Growth_fac_rcpt_cys_sf"/>
</dbReference>
<proteinExistence type="predicted"/>
<evidence type="ECO:0000256" key="2">
    <source>
        <dbReference type="SAM" id="MobiDB-lite"/>
    </source>
</evidence>
<feature type="transmembrane region" description="Helical" evidence="3">
    <location>
        <begin position="755"/>
        <end position="779"/>
    </location>
</feature>
<protein>
    <submittedName>
        <fullName evidence="7">Cysteine repeat modular</fullName>
    </submittedName>
</protein>
<evidence type="ECO:0000259" key="6">
    <source>
        <dbReference type="Pfam" id="PF24634"/>
    </source>
</evidence>
<dbReference type="SMART" id="SM01411">
    <property type="entry name" value="Ephrin_rec_like"/>
    <property type="match status" value="2"/>
</dbReference>
<keyword evidence="3" id="KW-0472">Membrane</keyword>
<dbReference type="Pfam" id="PF07699">
    <property type="entry name" value="Ephrin_rec_like"/>
    <property type="match status" value="1"/>
</dbReference>
<feature type="transmembrane region" description="Helical" evidence="3">
    <location>
        <begin position="1046"/>
        <end position="1064"/>
    </location>
</feature>
<evidence type="ECO:0000313" key="8">
    <source>
        <dbReference type="Proteomes" id="UP000095192"/>
    </source>
</evidence>
<reference evidence="7 8" key="1">
    <citation type="journal article" date="2016" name="BMC Genomics">
        <title>Comparative genomics reveals Cyclospora cayetanensis possesses coccidia-like metabolism and invasion components but unique surface antigens.</title>
        <authorList>
            <person name="Liu S."/>
            <person name="Wang L."/>
            <person name="Zheng H."/>
            <person name="Xu Z."/>
            <person name="Roellig D.M."/>
            <person name="Li N."/>
            <person name="Frace M.A."/>
            <person name="Tang K."/>
            <person name="Arrowood M.J."/>
            <person name="Moss D.M."/>
            <person name="Zhang L."/>
            <person name="Feng Y."/>
            <person name="Xiao L."/>
        </authorList>
    </citation>
    <scope>NUCLEOTIDE SEQUENCE [LARGE SCALE GENOMIC DNA]</scope>
    <source>
        <strain evidence="7 8">CHN_HEN01</strain>
    </source>
</reference>
<dbReference type="VEuPathDB" id="ToxoDB:cyc_03085"/>
<dbReference type="Pfam" id="PF24633">
    <property type="entry name" value="DUF7630"/>
    <property type="match status" value="1"/>
</dbReference>
<feature type="coiled-coil region" evidence="1">
    <location>
        <begin position="1288"/>
        <end position="1315"/>
    </location>
</feature>
<feature type="domain" description="DUF7631" evidence="6">
    <location>
        <begin position="497"/>
        <end position="543"/>
    </location>
</feature>
<feature type="coiled-coil region" evidence="1">
    <location>
        <begin position="1341"/>
        <end position="1397"/>
    </location>
</feature>
<feature type="compositionally biased region" description="Polar residues" evidence="2">
    <location>
        <begin position="1549"/>
        <end position="1558"/>
    </location>
</feature>
<evidence type="ECO:0000256" key="3">
    <source>
        <dbReference type="SAM" id="Phobius"/>
    </source>
</evidence>
<sequence length="1701" mass="190034">MDGADFECLPCPANSFTKTAMSSSITSCVAKPGYSALENLQALSSQGDEDTGDIEDSKSDTFLEALELIKEVEKSYESVSTEDLQEITVFCKEDTQAIQHYDMPEFMTTHYASSLAECQEACVKNVYCTSFAFSKEDMYPTHTNSVMNYTGVYVYAYWPCQLFMAVERGKAVGCVVGRVEDELTWQRLRFIECPLNAYCPGDKAANIYECQDYSVTLSTGAYSGEHCLCVPGHELVGHVCEQCKLGSYKNTTENVACTECPQFFTTSITASTSAYECTCQAGMYMAPAGSDEELESDVSNAADESPIYSGELDPSALQTVATARSLRDFHKHRELAVASSGGVSMTEVLHLPWLEQEVREELEKVVELGVCMPCHQGMFCPGLWKDPPTNSTHMPPQICIEGSSVPLSTVNADSVEKCLCLAGYAYGRSSDTAVTSDSYFTCSKCPPATYKELQENSPCSGRCMRDAETYPGAVSKSQCFCQVGRYAIEAGDAEGSFSCVECVSGGVCTGGFKEDVIKAIEDNPEYTNISIADHTIPYPQKGWFAVFKHASNEAWQPGQLSASEETGETAAFSASAGELSTAPLSLVQQSTDRVPDIHPCPIDYRCHGGPDNECAEGGTGYLCSRCVRGYDIAHHGAVCTECEPMWFGFMYLFVVRLVVCLIVWIIAAVSCLAVRNPSCIHPILIRIWLSNVFLFFLFGFFPENSVSSLVEWAPIYRVVFAYPVFVFIRYPKVFCILEQLGMPLGFRESWYLQKFVQILVPVLDTCILALLCGVALLLFKLYKRSKIQRVQLVLNHARQVHAGDVWAMRTIENIQDTRCLGLFHYISPPDATTSQKIVRFFGDLVPAFMIIWFWSLPFLVIECTQLIGCVSTSYKDEPALTVLTALPEQECSLSEPWFLAGFVLGVLGILVWAVGSIIVFCVWMLYTDNADKLEARFRYGFLSNGYEFQYRAWEMLLMGRKLVCACLLTLQLHMSAAGTQEVFRNSVNLLIATMCLILQLLIEPYDRRSHNLTNRIEFLGLLTNVVNCMAIQGSYSFTIFKWLGPLPLITCGLFHTCVLWSLFVEAGRMVLMRPHLARLPSPWRYFNLMARSLARLYTRGNAKVYYNYITKEMVLEAAAKSRVFHIRRMIQRKKKLTDYRKINYENRTYFVSALTDSLSRLVISWCQFTIPGDWLDFTIRYSFCYCFWMRHRASSLREPLDLEEFDALRPSLFNECYVEMGEDDDGLLGLDTQCSAVEAEFLDMMVDDDVYDDSPITLMELYVAVQSMRYIPKGQLRRLHMWYRERMAAAASSDVPALRKENEELEVELQQLSDALCSRYAQSDVAPAFNVLDFFFTVEMMHEAEAENDRMRKDIEKEIQKILSARAARSVAERVYIELEKAEGQELEDVLRSIEAATQEEESPKDRTEYLEPALGKGQKKVKTRDKEADQTVKRHLLLPAAGRPSHMNLPRKRVLRPSFSGLEEDSGGKSRRSLSRAMLHKPQGSRTISPVGYGGTQENGGGDGSTRRRISVELDEISRDGNGVKRPVRRISLTAASSMTADTGRPRTVQTHSSFSSEDVGGSVAGKRTLKSSSLVATPSDSASSGEERASGATKRTARRPSLQQPHESTKEIAEGKTAESEATTTRRTLTVGRGTARQADSPEPSQPPSRRTLGIRRSGEAEPKDSRPEASPQEGSKPEPKRAIGLHKRPPGDKQDKTE</sequence>
<evidence type="ECO:0000256" key="1">
    <source>
        <dbReference type="SAM" id="Coils"/>
    </source>
</evidence>
<feature type="domain" description="Tyrosine-protein kinase ephrin type A/B receptor-like" evidence="4">
    <location>
        <begin position="240"/>
        <end position="277"/>
    </location>
</feature>
<accession>A0A1D3D454</accession>
<evidence type="ECO:0000259" key="5">
    <source>
        <dbReference type="Pfam" id="PF24633"/>
    </source>
</evidence>
<dbReference type="InterPro" id="IPR011641">
    <property type="entry name" value="Tyr-kin_ephrin_A/B_rcpt-like"/>
</dbReference>
<feature type="transmembrane region" description="Helical" evidence="3">
    <location>
        <begin position="897"/>
        <end position="926"/>
    </location>
</feature>
<feature type="transmembrane region" description="Helical" evidence="3">
    <location>
        <begin position="645"/>
        <end position="671"/>
    </location>
</feature>
<evidence type="ECO:0000259" key="4">
    <source>
        <dbReference type="Pfam" id="PF07699"/>
    </source>
</evidence>
<name>A0A1D3D454_9EIME</name>